<protein>
    <submittedName>
        <fullName evidence="1">Uncharacterized protein</fullName>
    </submittedName>
</protein>
<proteinExistence type="predicted"/>
<evidence type="ECO:0000313" key="2">
    <source>
        <dbReference type="Proteomes" id="UP000593560"/>
    </source>
</evidence>
<organism evidence="1 2">
    <name type="scientific">Gossypium harknessii</name>
    <dbReference type="NCBI Taxonomy" id="34285"/>
    <lineage>
        <taxon>Eukaryota</taxon>
        <taxon>Viridiplantae</taxon>
        <taxon>Streptophyta</taxon>
        <taxon>Embryophyta</taxon>
        <taxon>Tracheophyta</taxon>
        <taxon>Spermatophyta</taxon>
        <taxon>Magnoliopsida</taxon>
        <taxon>eudicotyledons</taxon>
        <taxon>Gunneridae</taxon>
        <taxon>Pentapetalae</taxon>
        <taxon>rosids</taxon>
        <taxon>malvids</taxon>
        <taxon>Malvales</taxon>
        <taxon>Malvaceae</taxon>
        <taxon>Malvoideae</taxon>
        <taxon>Gossypium</taxon>
    </lineage>
</organism>
<keyword evidence="2" id="KW-1185">Reference proteome</keyword>
<sequence length="22" mass="2577">MESVPKCFHFSSSSSRYCFLFS</sequence>
<evidence type="ECO:0000313" key="1">
    <source>
        <dbReference type="EMBL" id="MBA0818642.1"/>
    </source>
</evidence>
<gene>
    <name evidence="1" type="ORF">Gohar_025692</name>
</gene>
<dbReference type="Proteomes" id="UP000593560">
    <property type="component" value="Unassembled WGS sequence"/>
</dbReference>
<accession>A0A7J9I938</accession>
<comment type="caution">
    <text evidence="1">The sequence shown here is derived from an EMBL/GenBank/DDBJ whole genome shotgun (WGS) entry which is preliminary data.</text>
</comment>
<name>A0A7J9I938_9ROSI</name>
<dbReference type="AlphaFoldDB" id="A0A7J9I938"/>
<reference evidence="1 2" key="1">
    <citation type="journal article" date="2019" name="Genome Biol. Evol.">
        <title>Insights into the evolution of the New World diploid cottons (Gossypium, subgenus Houzingenia) based on genome sequencing.</title>
        <authorList>
            <person name="Grover C.E."/>
            <person name="Arick M.A. 2nd"/>
            <person name="Thrash A."/>
            <person name="Conover J.L."/>
            <person name="Sanders W.S."/>
            <person name="Peterson D.G."/>
            <person name="Frelichowski J.E."/>
            <person name="Scheffler J.A."/>
            <person name="Scheffler B.E."/>
            <person name="Wendel J.F."/>
        </authorList>
    </citation>
    <scope>NUCLEOTIDE SEQUENCE [LARGE SCALE GENOMIC DNA]</scope>
    <source>
        <strain evidence="1">0</strain>
        <tissue evidence="1">Leaf</tissue>
    </source>
</reference>
<dbReference type="EMBL" id="JABFAD010319132">
    <property type="protein sequence ID" value="MBA0818642.1"/>
    <property type="molecule type" value="Genomic_DNA"/>
</dbReference>